<comment type="caution">
    <text evidence="1">The sequence shown here is derived from an EMBL/GenBank/DDBJ whole genome shotgun (WGS) entry which is preliminary data.</text>
</comment>
<protein>
    <submittedName>
        <fullName evidence="1">Uncharacterized protein</fullName>
    </submittedName>
</protein>
<dbReference type="AlphaFoldDB" id="A0A6A0ADS3"/>
<name>A0A6A0ADS3_HAELA</name>
<evidence type="ECO:0000313" key="1">
    <source>
        <dbReference type="EMBL" id="GFH30421.1"/>
    </source>
</evidence>
<dbReference type="Proteomes" id="UP000485058">
    <property type="component" value="Unassembled WGS sequence"/>
</dbReference>
<dbReference type="EMBL" id="BLLF01004893">
    <property type="protein sequence ID" value="GFH30421.1"/>
    <property type="molecule type" value="Genomic_DNA"/>
</dbReference>
<keyword evidence="2" id="KW-1185">Reference proteome</keyword>
<proteinExistence type="predicted"/>
<sequence length="141" mass="16068">MPSYLSTISSSMVLVGRHSSLMANSMFMRPGTMVLELLPYKWEWAGLSQLYHNITQSVGDIHHFAWRPQHYKFAIFANASDYKYHTWTPEECHAKECLSVMARQSLLVDVPAVEAMLRRKLSAVLQGDSVASLREPWPKAV</sequence>
<gene>
    <name evidence="1" type="ORF">HaLaN_29277</name>
</gene>
<evidence type="ECO:0000313" key="2">
    <source>
        <dbReference type="Proteomes" id="UP000485058"/>
    </source>
</evidence>
<accession>A0A6A0ADS3</accession>
<reference evidence="1 2" key="1">
    <citation type="submission" date="2020-02" db="EMBL/GenBank/DDBJ databases">
        <title>Draft genome sequence of Haematococcus lacustris strain NIES-144.</title>
        <authorList>
            <person name="Morimoto D."/>
            <person name="Nakagawa S."/>
            <person name="Yoshida T."/>
            <person name="Sawayama S."/>
        </authorList>
    </citation>
    <scope>NUCLEOTIDE SEQUENCE [LARGE SCALE GENOMIC DNA]</scope>
    <source>
        <strain evidence="1 2">NIES-144</strain>
    </source>
</reference>
<organism evidence="1 2">
    <name type="scientific">Haematococcus lacustris</name>
    <name type="common">Green alga</name>
    <name type="synonym">Haematococcus pluvialis</name>
    <dbReference type="NCBI Taxonomy" id="44745"/>
    <lineage>
        <taxon>Eukaryota</taxon>
        <taxon>Viridiplantae</taxon>
        <taxon>Chlorophyta</taxon>
        <taxon>core chlorophytes</taxon>
        <taxon>Chlorophyceae</taxon>
        <taxon>CS clade</taxon>
        <taxon>Chlamydomonadales</taxon>
        <taxon>Haematococcaceae</taxon>
        <taxon>Haematococcus</taxon>
    </lineage>
</organism>